<sequence length="150" mass="17220">MNDLMIKSFTSYVELKKQAHLDLDTERDLEMGQLSRTDEVNLSNYFHKIKAVKADDIETITNLLIDLQNMNEETKITHGPKVLRGLKDRMDFDMISAFRKVKIVKAKLEALDKFNLANCKLSVAYAEGTVVDRTRVNMTNRIEVGRGTRL</sequence>
<dbReference type="OrthoDB" id="1280587at2759"/>
<accession>A0A2G2YN51</accession>
<organism evidence="2 3">
    <name type="scientific">Capsicum annuum</name>
    <name type="common">Capsicum pepper</name>
    <dbReference type="NCBI Taxonomy" id="4072"/>
    <lineage>
        <taxon>Eukaryota</taxon>
        <taxon>Viridiplantae</taxon>
        <taxon>Streptophyta</taxon>
        <taxon>Embryophyta</taxon>
        <taxon>Tracheophyta</taxon>
        <taxon>Spermatophyta</taxon>
        <taxon>Magnoliopsida</taxon>
        <taxon>eudicotyledons</taxon>
        <taxon>Gunneridae</taxon>
        <taxon>Pentapetalae</taxon>
        <taxon>asterids</taxon>
        <taxon>lamiids</taxon>
        <taxon>Solanales</taxon>
        <taxon>Solanaceae</taxon>
        <taxon>Solanoideae</taxon>
        <taxon>Capsiceae</taxon>
        <taxon>Capsicum</taxon>
    </lineage>
</organism>
<dbReference type="Gene3D" id="1.20.58.70">
    <property type="match status" value="1"/>
</dbReference>
<evidence type="ECO:0000313" key="2">
    <source>
        <dbReference type="EMBL" id="PHT71125.1"/>
    </source>
</evidence>
<dbReference type="OMA" id="SESCKEG"/>
<dbReference type="STRING" id="4072.A0A2G2YN51"/>
<dbReference type="AlphaFoldDB" id="A0A2G2YN51"/>
<dbReference type="Gramene" id="PHT71125">
    <property type="protein sequence ID" value="PHT71125"/>
    <property type="gene ID" value="T459_26229"/>
</dbReference>
<dbReference type="GO" id="GO:0016020">
    <property type="term" value="C:membrane"/>
    <property type="evidence" value="ECO:0007669"/>
    <property type="project" value="InterPro"/>
</dbReference>
<protein>
    <recommendedName>
        <fullName evidence="1">Syntaxin N-terminal domain-containing protein</fullName>
    </recommendedName>
</protein>
<dbReference type="SMR" id="A0A2G2YN51"/>
<proteinExistence type="predicted"/>
<dbReference type="Proteomes" id="UP000222542">
    <property type="component" value="Unassembled WGS sequence"/>
</dbReference>
<evidence type="ECO:0000259" key="1">
    <source>
        <dbReference type="Pfam" id="PF00804"/>
    </source>
</evidence>
<feature type="domain" description="Syntaxin N-terminal" evidence="1">
    <location>
        <begin position="40"/>
        <end position="141"/>
    </location>
</feature>
<dbReference type="Pfam" id="PF00804">
    <property type="entry name" value="Syntaxin"/>
    <property type="match status" value="1"/>
</dbReference>
<dbReference type="InterPro" id="IPR006011">
    <property type="entry name" value="Syntaxin_N"/>
</dbReference>
<evidence type="ECO:0000313" key="3">
    <source>
        <dbReference type="Proteomes" id="UP000222542"/>
    </source>
</evidence>
<dbReference type="EMBL" id="AYRZ02000010">
    <property type="protein sequence ID" value="PHT71125.1"/>
    <property type="molecule type" value="Genomic_DNA"/>
</dbReference>
<keyword evidence="3" id="KW-1185">Reference proteome</keyword>
<gene>
    <name evidence="2" type="ORF">T459_26229</name>
</gene>
<reference evidence="2 3" key="1">
    <citation type="journal article" date="2014" name="Nat. Genet.">
        <title>Genome sequence of the hot pepper provides insights into the evolution of pungency in Capsicum species.</title>
        <authorList>
            <person name="Kim S."/>
            <person name="Park M."/>
            <person name="Yeom S.I."/>
            <person name="Kim Y.M."/>
            <person name="Lee J.M."/>
            <person name="Lee H.A."/>
            <person name="Seo E."/>
            <person name="Choi J."/>
            <person name="Cheong K."/>
            <person name="Kim K.T."/>
            <person name="Jung K."/>
            <person name="Lee G.W."/>
            <person name="Oh S.K."/>
            <person name="Bae C."/>
            <person name="Kim S.B."/>
            <person name="Lee H.Y."/>
            <person name="Kim S.Y."/>
            <person name="Kim M.S."/>
            <person name="Kang B.C."/>
            <person name="Jo Y.D."/>
            <person name="Yang H.B."/>
            <person name="Jeong H.J."/>
            <person name="Kang W.H."/>
            <person name="Kwon J.K."/>
            <person name="Shin C."/>
            <person name="Lim J.Y."/>
            <person name="Park J.H."/>
            <person name="Huh J.H."/>
            <person name="Kim J.S."/>
            <person name="Kim B.D."/>
            <person name="Cohen O."/>
            <person name="Paran I."/>
            <person name="Suh M.C."/>
            <person name="Lee S.B."/>
            <person name="Kim Y.K."/>
            <person name="Shin Y."/>
            <person name="Noh S.J."/>
            <person name="Park J."/>
            <person name="Seo Y.S."/>
            <person name="Kwon S.Y."/>
            <person name="Kim H.A."/>
            <person name="Park J.M."/>
            <person name="Kim H.J."/>
            <person name="Choi S.B."/>
            <person name="Bosland P.W."/>
            <person name="Reeves G."/>
            <person name="Jo S.H."/>
            <person name="Lee B.W."/>
            <person name="Cho H.T."/>
            <person name="Choi H.S."/>
            <person name="Lee M.S."/>
            <person name="Yu Y."/>
            <person name="Do Choi Y."/>
            <person name="Park B.S."/>
            <person name="van Deynze A."/>
            <person name="Ashrafi H."/>
            <person name="Hill T."/>
            <person name="Kim W.T."/>
            <person name="Pai H.S."/>
            <person name="Ahn H.K."/>
            <person name="Yeam I."/>
            <person name="Giovannoni J.J."/>
            <person name="Rose J.K."/>
            <person name="Sorensen I."/>
            <person name="Lee S.J."/>
            <person name="Kim R.W."/>
            <person name="Choi I.Y."/>
            <person name="Choi B.S."/>
            <person name="Lim J.S."/>
            <person name="Lee Y.H."/>
            <person name="Choi D."/>
        </authorList>
    </citation>
    <scope>NUCLEOTIDE SEQUENCE [LARGE SCALE GENOMIC DNA]</scope>
    <source>
        <strain evidence="3">cv. CM334</strain>
    </source>
</reference>
<reference evidence="2 3" key="2">
    <citation type="journal article" date="2017" name="Genome Biol.">
        <title>New reference genome sequences of hot pepper reveal the massive evolution of plant disease-resistance genes by retroduplication.</title>
        <authorList>
            <person name="Kim S."/>
            <person name="Park J."/>
            <person name="Yeom S.I."/>
            <person name="Kim Y.M."/>
            <person name="Seo E."/>
            <person name="Kim K.T."/>
            <person name="Kim M.S."/>
            <person name="Lee J.M."/>
            <person name="Cheong K."/>
            <person name="Shin H.S."/>
            <person name="Kim S.B."/>
            <person name="Han K."/>
            <person name="Lee J."/>
            <person name="Park M."/>
            <person name="Lee H.A."/>
            <person name="Lee H.Y."/>
            <person name="Lee Y."/>
            <person name="Oh S."/>
            <person name="Lee J.H."/>
            <person name="Choi E."/>
            <person name="Choi E."/>
            <person name="Lee S.E."/>
            <person name="Jeon J."/>
            <person name="Kim H."/>
            <person name="Choi G."/>
            <person name="Song H."/>
            <person name="Lee J."/>
            <person name="Lee S.C."/>
            <person name="Kwon J.K."/>
            <person name="Lee H.Y."/>
            <person name="Koo N."/>
            <person name="Hong Y."/>
            <person name="Kim R.W."/>
            <person name="Kang W.H."/>
            <person name="Huh J.H."/>
            <person name="Kang B.C."/>
            <person name="Yang T.J."/>
            <person name="Lee Y.H."/>
            <person name="Bennetzen J.L."/>
            <person name="Choi D."/>
        </authorList>
    </citation>
    <scope>NUCLEOTIDE SEQUENCE [LARGE SCALE GENOMIC DNA]</scope>
    <source>
        <strain evidence="3">cv. CM334</strain>
    </source>
</reference>
<comment type="caution">
    <text evidence="2">The sequence shown here is derived from an EMBL/GenBank/DDBJ whole genome shotgun (WGS) entry which is preliminary data.</text>
</comment>
<name>A0A2G2YN51_CAPAN</name>